<comment type="caution">
    <text evidence="3">The sequence shown here is derived from an EMBL/GenBank/DDBJ whole genome shotgun (WGS) entry which is preliminary data.</text>
</comment>
<keyword evidence="4" id="KW-1185">Reference proteome</keyword>
<sequence length="260" mass="27978">MLWRPIELLETRVCRVCHGGSAHVRRVCLQRRLYGIQHPYVKSSKSYTCFEHKSHFRSMLLLSPLRSSHPPTDRDQSPNFTSMASKLTPMMHVMYIMFIFIAAVASFPLSANSFHFALTRSAPRHVARQVGDGVNGNQTNNNGSTGGTGLGDGNGVGFAGTGNDIDTGDDFDIGDGNTTMGDGNSIEIGDRITNINIPLNMSDILAKGIEQGRAKNGSGGLDMNIDITMRVRIADRDGESVSVLQGGSGLGRAAPRDVIG</sequence>
<protein>
    <submittedName>
        <fullName evidence="3">Uncharacterized protein</fullName>
    </submittedName>
</protein>
<keyword evidence="2" id="KW-1133">Transmembrane helix</keyword>
<proteinExistence type="predicted"/>
<feature type="transmembrane region" description="Helical" evidence="2">
    <location>
        <begin position="93"/>
        <end position="111"/>
    </location>
</feature>
<dbReference type="AlphaFoldDB" id="A0A8K0W3T2"/>
<organism evidence="3 4">
    <name type="scientific">Paraphoma chrysanthemicola</name>
    <dbReference type="NCBI Taxonomy" id="798071"/>
    <lineage>
        <taxon>Eukaryota</taxon>
        <taxon>Fungi</taxon>
        <taxon>Dikarya</taxon>
        <taxon>Ascomycota</taxon>
        <taxon>Pezizomycotina</taxon>
        <taxon>Dothideomycetes</taxon>
        <taxon>Pleosporomycetidae</taxon>
        <taxon>Pleosporales</taxon>
        <taxon>Pleosporineae</taxon>
        <taxon>Phaeosphaeriaceae</taxon>
        <taxon>Paraphoma</taxon>
    </lineage>
</organism>
<dbReference type="Proteomes" id="UP000813461">
    <property type="component" value="Unassembled WGS sequence"/>
</dbReference>
<name>A0A8K0W3T2_9PLEO</name>
<accession>A0A8K0W3T2</accession>
<dbReference type="OrthoDB" id="3799992at2759"/>
<evidence type="ECO:0000313" key="4">
    <source>
        <dbReference type="Proteomes" id="UP000813461"/>
    </source>
</evidence>
<evidence type="ECO:0000256" key="1">
    <source>
        <dbReference type="SAM" id="MobiDB-lite"/>
    </source>
</evidence>
<gene>
    <name evidence="3" type="ORF">FB567DRAFT_624349</name>
</gene>
<feature type="compositionally biased region" description="Gly residues" evidence="1">
    <location>
        <begin position="144"/>
        <end position="155"/>
    </location>
</feature>
<reference evidence="3" key="1">
    <citation type="journal article" date="2021" name="Nat. Commun.">
        <title>Genetic determinants of endophytism in the Arabidopsis root mycobiome.</title>
        <authorList>
            <person name="Mesny F."/>
            <person name="Miyauchi S."/>
            <person name="Thiergart T."/>
            <person name="Pickel B."/>
            <person name="Atanasova L."/>
            <person name="Karlsson M."/>
            <person name="Huettel B."/>
            <person name="Barry K.W."/>
            <person name="Haridas S."/>
            <person name="Chen C."/>
            <person name="Bauer D."/>
            <person name="Andreopoulos W."/>
            <person name="Pangilinan J."/>
            <person name="LaButti K."/>
            <person name="Riley R."/>
            <person name="Lipzen A."/>
            <person name="Clum A."/>
            <person name="Drula E."/>
            <person name="Henrissat B."/>
            <person name="Kohler A."/>
            <person name="Grigoriev I.V."/>
            <person name="Martin F.M."/>
            <person name="Hacquard S."/>
        </authorList>
    </citation>
    <scope>NUCLEOTIDE SEQUENCE</scope>
    <source>
        <strain evidence="3">MPI-SDFR-AT-0120</strain>
    </source>
</reference>
<keyword evidence="2" id="KW-0812">Transmembrane</keyword>
<evidence type="ECO:0000256" key="2">
    <source>
        <dbReference type="SAM" id="Phobius"/>
    </source>
</evidence>
<feature type="region of interest" description="Disordered" evidence="1">
    <location>
        <begin position="130"/>
        <end position="155"/>
    </location>
</feature>
<feature type="compositionally biased region" description="Low complexity" evidence="1">
    <location>
        <begin position="130"/>
        <end position="143"/>
    </location>
</feature>
<evidence type="ECO:0000313" key="3">
    <source>
        <dbReference type="EMBL" id="KAH7093020.1"/>
    </source>
</evidence>
<dbReference type="EMBL" id="JAGMVJ010000002">
    <property type="protein sequence ID" value="KAH7093020.1"/>
    <property type="molecule type" value="Genomic_DNA"/>
</dbReference>
<keyword evidence="2" id="KW-0472">Membrane</keyword>